<keyword evidence="2" id="KW-1185">Reference proteome</keyword>
<dbReference type="RefSeq" id="WP_225677261.1">
    <property type="nucleotide sequence ID" value="NZ_JAEDAH010000105.1"/>
</dbReference>
<organism evidence="1 2">
    <name type="scientific">Thalassolituus marinus</name>
    <dbReference type="NCBI Taxonomy" id="671053"/>
    <lineage>
        <taxon>Bacteria</taxon>
        <taxon>Pseudomonadati</taxon>
        <taxon>Pseudomonadota</taxon>
        <taxon>Gammaproteobacteria</taxon>
        <taxon>Oceanospirillales</taxon>
        <taxon>Oceanospirillaceae</taxon>
        <taxon>Thalassolituus</taxon>
    </lineage>
</organism>
<accession>A0ABS7ZUX4</accession>
<sequence length="367" mass="39779">MYIVHKSEPNKIVRTLSAKDNSLLLQRVIGGASSSVDPGLKDLLVSLHEEGVWVICSCRPDLPIESQPALAVVKRAGTYFLRNLPSREGHKDCRFSYVRSAPWLAEGETVEGDAAESVAGSDSEILGIASIHRKLLKRAGWSGYDQEWTFLSAIEAVDTESAHVTVGGAVLKGRLSQSGKELFRSPGEAFGLCVVHEVDWSGHQLTRVERQLSLTRRFEGGIVPAQPGISVSEGPFLAFIAPLSEGYFAASVLPVLSSRVPVPVLSDGERSIARLLVDYSDWLFKQGIDISFRKVSDGSGFAPGFLITSGDVEVALRFGNERDVQISEGVITVPSDSDWGALDGPGRALKRVIRENLLMGEKEKGDH</sequence>
<evidence type="ECO:0000313" key="2">
    <source>
        <dbReference type="Proteomes" id="UP000714380"/>
    </source>
</evidence>
<dbReference type="Proteomes" id="UP000714380">
    <property type="component" value="Unassembled WGS sequence"/>
</dbReference>
<gene>
    <name evidence="1" type="ORF">I9W95_17420</name>
</gene>
<comment type="caution">
    <text evidence="1">The sequence shown here is derived from an EMBL/GenBank/DDBJ whole genome shotgun (WGS) entry which is preliminary data.</text>
</comment>
<proteinExistence type="predicted"/>
<evidence type="ECO:0000313" key="1">
    <source>
        <dbReference type="EMBL" id="MCA6065380.1"/>
    </source>
</evidence>
<name>A0ABS7ZUX4_9GAMM</name>
<reference evidence="1 2" key="1">
    <citation type="submission" date="2020-12" db="EMBL/GenBank/DDBJ databases">
        <title>Novel Thalassolituus-related marine hydrocarbonoclastic bacteria mediated algae-derived hydrocarbons mineralization in twilight zone of the northern South China Sea.</title>
        <authorList>
            <person name="Dong C."/>
        </authorList>
    </citation>
    <scope>NUCLEOTIDE SEQUENCE [LARGE SCALE GENOMIC DNA]</scope>
    <source>
        <strain evidence="1 2">IMCC1826</strain>
    </source>
</reference>
<protein>
    <submittedName>
        <fullName evidence="1">Uncharacterized protein</fullName>
    </submittedName>
</protein>
<dbReference type="EMBL" id="JAEDAH010000105">
    <property type="protein sequence ID" value="MCA6065380.1"/>
    <property type="molecule type" value="Genomic_DNA"/>
</dbReference>